<reference evidence="4" key="1">
    <citation type="journal article" date="2020" name="Stud. Mycol.">
        <title>101 Dothideomycetes genomes: a test case for predicting lifestyles and emergence of pathogens.</title>
        <authorList>
            <person name="Haridas S."/>
            <person name="Albert R."/>
            <person name="Binder M."/>
            <person name="Bloem J."/>
            <person name="Labutti K."/>
            <person name="Salamov A."/>
            <person name="Andreopoulos B."/>
            <person name="Baker S."/>
            <person name="Barry K."/>
            <person name="Bills G."/>
            <person name="Bluhm B."/>
            <person name="Cannon C."/>
            <person name="Castanera R."/>
            <person name="Culley D."/>
            <person name="Daum C."/>
            <person name="Ezra D."/>
            <person name="Gonzalez J."/>
            <person name="Henrissat B."/>
            <person name="Kuo A."/>
            <person name="Liang C."/>
            <person name="Lipzen A."/>
            <person name="Lutzoni F."/>
            <person name="Magnuson J."/>
            <person name="Mondo S."/>
            <person name="Nolan M."/>
            <person name="Ohm R."/>
            <person name="Pangilinan J."/>
            <person name="Park H.-J."/>
            <person name="Ramirez L."/>
            <person name="Alfaro M."/>
            <person name="Sun H."/>
            <person name="Tritt A."/>
            <person name="Yoshinaga Y."/>
            <person name="Zwiers L.-H."/>
            <person name="Turgeon B."/>
            <person name="Goodwin S."/>
            <person name="Spatafora J."/>
            <person name="Crous P."/>
            <person name="Grigoriev I."/>
        </authorList>
    </citation>
    <scope>NUCLEOTIDE SEQUENCE</scope>
    <source>
        <strain evidence="4">CBS 133067</strain>
    </source>
</reference>
<dbReference type="CDD" id="cd00067">
    <property type="entry name" value="GAL4"/>
    <property type="match status" value="1"/>
</dbReference>
<dbReference type="InterPro" id="IPR036864">
    <property type="entry name" value="Zn2-C6_fun-type_DNA-bd_sf"/>
</dbReference>
<dbReference type="GO" id="GO:0000981">
    <property type="term" value="F:DNA-binding transcription factor activity, RNA polymerase II-specific"/>
    <property type="evidence" value="ECO:0007669"/>
    <property type="project" value="InterPro"/>
</dbReference>
<organism evidence="4 5">
    <name type="scientific">Rhizodiscina lignyota</name>
    <dbReference type="NCBI Taxonomy" id="1504668"/>
    <lineage>
        <taxon>Eukaryota</taxon>
        <taxon>Fungi</taxon>
        <taxon>Dikarya</taxon>
        <taxon>Ascomycota</taxon>
        <taxon>Pezizomycotina</taxon>
        <taxon>Dothideomycetes</taxon>
        <taxon>Pleosporomycetidae</taxon>
        <taxon>Aulographales</taxon>
        <taxon>Rhizodiscinaceae</taxon>
        <taxon>Rhizodiscina</taxon>
    </lineage>
</organism>
<dbReference type="InterPro" id="IPR052783">
    <property type="entry name" value="Metabolic/Drug-Res_Regulator"/>
</dbReference>
<feature type="compositionally biased region" description="Basic and acidic residues" evidence="2">
    <location>
        <begin position="162"/>
        <end position="171"/>
    </location>
</feature>
<accession>A0A9P4M7K1</accession>
<dbReference type="InterPro" id="IPR001138">
    <property type="entry name" value="Zn2Cys6_DnaBD"/>
</dbReference>
<feature type="region of interest" description="Disordered" evidence="2">
    <location>
        <begin position="149"/>
        <end position="213"/>
    </location>
</feature>
<sequence length="304" mass="33793">MSTPQRSASEADSNIRKRVCKACDRCRLKKSKCDGASPCSRCRADNAICVFGERKKSHDKVYPKGYVEMLEQQQSQLVAGLRELYRRLNAGESWPGAALPDASNGQPLTHDILERLDLLHMQTENHGMTDGFEEDTEAMQRRLIESGASLVRRRGSISSNSDHSHDHDHHSPLSYDTPSSARSSQFSEAFPGHRAPPTPPMSNSPFSRPSQLHTVKPVGTTFPPMMQSGMEAPSFMRPSWSSQSPAIVNDDGMDFMTYESPMSYDPMMYPAFGSTQAPLANQVPITDWNDPIDMDFSNFIATTT</sequence>
<dbReference type="OrthoDB" id="4151048at2759"/>
<dbReference type="GO" id="GO:0008270">
    <property type="term" value="F:zinc ion binding"/>
    <property type="evidence" value="ECO:0007669"/>
    <property type="project" value="InterPro"/>
</dbReference>
<feature type="domain" description="Zn(2)-C6 fungal-type" evidence="3">
    <location>
        <begin position="22"/>
        <end position="51"/>
    </location>
</feature>
<comment type="caution">
    <text evidence="4">The sequence shown here is derived from an EMBL/GenBank/DDBJ whole genome shotgun (WGS) entry which is preliminary data.</text>
</comment>
<gene>
    <name evidence="4" type="ORF">NA57DRAFT_75579</name>
</gene>
<dbReference type="Proteomes" id="UP000799772">
    <property type="component" value="Unassembled WGS sequence"/>
</dbReference>
<name>A0A9P4M7K1_9PEZI</name>
<protein>
    <recommendedName>
        <fullName evidence="3">Zn(2)-C6 fungal-type domain-containing protein</fullName>
    </recommendedName>
</protein>
<dbReference type="SMART" id="SM00066">
    <property type="entry name" value="GAL4"/>
    <property type="match status" value="1"/>
</dbReference>
<dbReference type="PROSITE" id="PS00463">
    <property type="entry name" value="ZN2_CY6_FUNGAL_1"/>
    <property type="match status" value="1"/>
</dbReference>
<evidence type="ECO:0000256" key="2">
    <source>
        <dbReference type="SAM" id="MobiDB-lite"/>
    </source>
</evidence>
<feature type="compositionally biased region" description="Polar residues" evidence="2">
    <location>
        <begin position="174"/>
        <end position="187"/>
    </location>
</feature>
<proteinExistence type="predicted"/>
<dbReference type="PROSITE" id="PS50048">
    <property type="entry name" value="ZN2_CY6_FUNGAL_2"/>
    <property type="match status" value="1"/>
</dbReference>
<evidence type="ECO:0000259" key="3">
    <source>
        <dbReference type="PROSITE" id="PS50048"/>
    </source>
</evidence>
<evidence type="ECO:0000256" key="1">
    <source>
        <dbReference type="ARBA" id="ARBA00023242"/>
    </source>
</evidence>
<dbReference type="FunFam" id="4.10.240.10:FF:000013">
    <property type="entry name" value="C6 transcription factor, putative"/>
    <property type="match status" value="1"/>
</dbReference>
<dbReference type="PANTHER" id="PTHR47655:SF3">
    <property type="entry name" value="ZN(II)2CYS6 TRANSCRIPTION FACTOR (EUROFUNG)"/>
    <property type="match status" value="1"/>
</dbReference>
<dbReference type="EMBL" id="ML978125">
    <property type="protein sequence ID" value="KAF2100075.1"/>
    <property type="molecule type" value="Genomic_DNA"/>
</dbReference>
<evidence type="ECO:0000313" key="5">
    <source>
        <dbReference type="Proteomes" id="UP000799772"/>
    </source>
</evidence>
<keyword evidence="5" id="KW-1185">Reference proteome</keyword>
<evidence type="ECO:0000313" key="4">
    <source>
        <dbReference type="EMBL" id="KAF2100075.1"/>
    </source>
</evidence>
<dbReference type="AlphaFoldDB" id="A0A9P4M7K1"/>
<keyword evidence="1" id="KW-0539">Nucleus</keyword>
<feature type="compositionally biased region" description="Polar residues" evidence="2">
    <location>
        <begin position="203"/>
        <end position="213"/>
    </location>
</feature>
<dbReference type="Gene3D" id="4.10.240.10">
    <property type="entry name" value="Zn(2)-C6 fungal-type DNA-binding domain"/>
    <property type="match status" value="1"/>
</dbReference>
<dbReference type="PANTHER" id="PTHR47655">
    <property type="entry name" value="QUINIC ACID UTILIZATION ACTIVATOR"/>
    <property type="match status" value="1"/>
</dbReference>
<dbReference type="Pfam" id="PF00172">
    <property type="entry name" value="Zn_clus"/>
    <property type="match status" value="1"/>
</dbReference>
<dbReference type="SUPFAM" id="SSF57701">
    <property type="entry name" value="Zn2/Cys6 DNA-binding domain"/>
    <property type="match status" value="1"/>
</dbReference>